<dbReference type="GO" id="GO:0004315">
    <property type="term" value="F:3-oxoacyl-[acyl-carrier-protein] synthase activity"/>
    <property type="evidence" value="ECO:0007669"/>
    <property type="project" value="InterPro"/>
</dbReference>
<feature type="domain" description="Ketosynthase family 3 (KS3)" evidence="10">
    <location>
        <begin position="3"/>
        <end position="425"/>
    </location>
</feature>
<dbReference type="InterPro" id="IPR014043">
    <property type="entry name" value="Acyl_transferase_dom"/>
</dbReference>
<keyword evidence="2" id="KW-0597">Phosphoprotein</keyword>
<evidence type="ECO:0000256" key="4">
    <source>
        <dbReference type="ARBA" id="ARBA00022679"/>
    </source>
</evidence>
<dbReference type="InterPro" id="IPR057326">
    <property type="entry name" value="KR_dom"/>
</dbReference>
<feature type="region of interest" description="N-terminal hotdog fold" evidence="7">
    <location>
        <begin position="901"/>
        <end position="1031"/>
    </location>
</feature>
<dbReference type="PROSITE" id="PS50075">
    <property type="entry name" value="CARRIER"/>
    <property type="match status" value="1"/>
</dbReference>
<dbReference type="InterPro" id="IPR049551">
    <property type="entry name" value="PKS_DH_C"/>
</dbReference>
<dbReference type="InterPro" id="IPR001227">
    <property type="entry name" value="Ac_transferase_dom_sf"/>
</dbReference>
<dbReference type="GO" id="GO:0008168">
    <property type="term" value="F:methyltransferase activity"/>
    <property type="evidence" value="ECO:0007669"/>
    <property type="project" value="UniProtKB-KW"/>
</dbReference>
<dbReference type="InterPro" id="IPR050091">
    <property type="entry name" value="PKS_NRPS_Biosynth_Enz"/>
</dbReference>
<dbReference type="Gene3D" id="1.10.1200.10">
    <property type="entry name" value="ACP-like"/>
    <property type="match status" value="1"/>
</dbReference>
<dbReference type="SMART" id="SM00826">
    <property type="entry name" value="PKS_DH"/>
    <property type="match status" value="1"/>
</dbReference>
<dbReference type="CDD" id="cd00833">
    <property type="entry name" value="PKS"/>
    <property type="match status" value="1"/>
</dbReference>
<comment type="caution">
    <text evidence="12">The sequence shown here is derived from an EMBL/GenBank/DDBJ whole genome shotgun (WGS) entry which is preliminary data.</text>
</comment>
<dbReference type="InterPro" id="IPR049552">
    <property type="entry name" value="PKS_DH_N"/>
</dbReference>
<dbReference type="SUPFAM" id="SSF53901">
    <property type="entry name" value="Thiolase-like"/>
    <property type="match status" value="1"/>
</dbReference>
<proteinExistence type="predicted"/>
<dbReference type="Pfam" id="PF14765">
    <property type="entry name" value="PS-DH"/>
    <property type="match status" value="1"/>
</dbReference>
<organism evidence="12 13">
    <name type="scientific">Colletotrichum sojae</name>
    <dbReference type="NCBI Taxonomy" id="2175907"/>
    <lineage>
        <taxon>Eukaryota</taxon>
        <taxon>Fungi</taxon>
        <taxon>Dikarya</taxon>
        <taxon>Ascomycota</taxon>
        <taxon>Pezizomycotina</taxon>
        <taxon>Sordariomycetes</taxon>
        <taxon>Hypocreomycetidae</taxon>
        <taxon>Glomerellales</taxon>
        <taxon>Glomerellaceae</taxon>
        <taxon>Colletotrichum</taxon>
        <taxon>Colletotrichum orchidearum species complex</taxon>
    </lineage>
</organism>
<dbReference type="InterPro" id="IPR032821">
    <property type="entry name" value="PKS_assoc"/>
</dbReference>
<dbReference type="InterPro" id="IPR018201">
    <property type="entry name" value="Ketoacyl_synth_AS"/>
</dbReference>
<protein>
    <submittedName>
        <fullName evidence="12">Polyketide synthase</fullName>
    </submittedName>
</protein>
<dbReference type="GO" id="GO:0004312">
    <property type="term" value="F:fatty acid synthase activity"/>
    <property type="evidence" value="ECO:0007669"/>
    <property type="project" value="TreeGrafter"/>
</dbReference>
<evidence type="ECO:0000256" key="1">
    <source>
        <dbReference type="ARBA" id="ARBA00022450"/>
    </source>
</evidence>
<evidence type="ECO:0000256" key="8">
    <source>
        <dbReference type="SAM" id="MobiDB-lite"/>
    </source>
</evidence>
<dbReference type="GO" id="GO:0032259">
    <property type="term" value="P:methylation"/>
    <property type="evidence" value="ECO:0007669"/>
    <property type="project" value="UniProtKB-KW"/>
</dbReference>
<evidence type="ECO:0000256" key="3">
    <source>
        <dbReference type="ARBA" id="ARBA00022603"/>
    </source>
</evidence>
<dbReference type="InterPro" id="IPR020841">
    <property type="entry name" value="PKS_Beta-ketoAc_synthase_dom"/>
</dbReference>
<keyword evidence="3" id="KW-0489">Methyltransferase</keyword>
<dbReference type="InterPro" id="IPR036291">
    <property type="entry name" value="NAD(P)-bd_dom_sf"/>
</dbReference>
<dbReference type="InterPro" id="IPR042104">
    <property type="entry name" value="PKS_dehydratase_sf"/>
</dbReference>
<evidence type="ECO:0000313" key="12">
    <source>
        <dbReference type="EMBL" id="KAF6820439.1"/>
    </source>
</evidence>
<evidence type="ECO:0000256" key="6">
    <source>
        <dbReference type="ARBA" id="ARBA00023268"/>
    </source>
</evidence>
<dbReference type="GO" id="GO:0016491">
    <property type="term" value="F:oxidoreductase activity"/>
    <property type="evidence" value="ECO:0007669"/>
    <property type="project" value="UniProtKB-KW"/>
</dbReference>
<dbReference type="InterPro" id="IPR006162">
    <property type="entry name" value="Ppantetheine_attach_site"/>
</dbReference>
<keyword evidence="4" id="KW-0808">Transferase</keyword>
<dbReference type="SUPFAM" id="SSF51735">
    <property type="entry name" value="NAD(P)-binding Rossmann-fold domains"/>
    <property type="match status" value="1"/>
</dbReference>
<dbReference type="InterPro" id="IPR036736">
    <property type="entry name" value="ACP-like_sf"/>
</dbReference>
<dbReference type="Pfam" id="PF16197">
    <property type="entry name" value="KAsynt_C_assoc"/>
    <property type="match status" value="1"/>
</dbReference>
<dbReference type="InterPro" id="IPR014031">
    <property type="entry name" value="Ketoacyl_synth_C"/>
</dbReference>
<dbReference type="PROSITE" id="PS00012">
    <property type="entry name" value="PHOSPHOPANTETHEINE"/>
    <property type="match status" value="1"/>
</dbReference>
<dbReference type="Pfam" id="PF00550">
    <property type="entry name" value="PP-binding"/>
    <property type="match status" value="1"/>
</dbReference>
<reference evidence="12 13" key="1">
    <citation type="journal article" date="2020" name="Phytopathology">
        <title>Genome Sequence Resources of Colletotrichum truncatum, C. plurivorum, C. musicola, and C. sojae: Four Species Pathogenic to Soybean (Glycine max).</title>
        <authorList>
            <person name="Rogerio F."/>
            <person name="Boufleur T.R."/>
            <person name="Ciampi-Guillardi M."/>
            <person name="Sukno S.A."/>
            <person name="Thon M.R."/>
            <person name="Massola Junior N.S."/>
            <person name="Baroncelli R."/>
        </authorList>
    </citation>
    <scope>NUCLEOTIDE SEQUENCE [LARGE SCALE GENOMIC DNA]</scope>
    <source>
        <strain evidence="12 13">LFN0009</strain>
    </source>
</reference>
<dbReference type="Pfam" id="PF08659">
    <property type="entry name" value="KR"/>
    <property type="match status" value="2"/>
</dbReference>
<dbReference type="EMBL" id="WIGN01000005">
    <property type="protein sequence ID" value="KAF6820439.1"/>
    <property type="molecule type" value="Genomic_DNA"/>
</dbReference>
<dbReference type="SMART" id="SM00822">
    <property type="entry name" value="PKS_KR"/>
    <property type="match status" value="1"/>
</dbReference>
<accession>A0A8H6JW61</accession>
<dbReference type="Gene3D" id="3.40.366.10">
    <property type="entry name" value="Malonyl-Coenzyme A Acyl Carrier Protein, domain 2"/>
    <property type="match status" value="1"/>
</dbReference>
<dbReference type="GO" id="GO:0044550">
    <property type="term" value="P:secondary metabolite biosynthetic process"/>
    <property type="evidence" value="ECO:0007669"/>
    <property type="project" value="TreeGrafter"/>
</dbReference>
<dbReference type="Pfam" id="PF02801">
    <property type="entry name" value="Ketoacyl-synt_C"/>
    <property type="match status" value="1"/>
</dbReference>
<evidence type="ECO:0000259" key="10">
    <source>
        <dbReference type="PROSITE" id="PS52004"/>
    </source>
</evidence>
<feature type="region of interest" description="Disordered" evidence="8">
    <location>
        <begin position="1923"/>
        <end position="1946"/>
    </location>
</feature>
<feature type="active site" description="Proton acceptor; for dehydratase activity" evidence="7">
    <location>
        <position position="933"/>
    </location>
</feature>
<dbReference type="Gene3D" id="3.30.70.3290">
    <property type="match status" value="1"/>
</dbReference>
<feature type="compositionally biased region" description="Basic and acidic residues" evidence="8">
    <location>
        <begin position="1933"/>
        <end position="1946"/>
    </location>
</feature>
<dbReference type="SMART" id="SM00823">
    <property type="entry name" value="PKS_PP"/>
    <property type="match status" value="1"/>
</dbReference>
<dbReference type="Gene3D" id="3.40.47.10">
    <property type="match status" value="1"/>
</dbReference>
<keyword evidence="6" id="KW-0511">Multifunctional enzyme</keyword>
<dbReference type="Pfam" id="PF21089">
    <property type="entry name" value="PKS_DH_N"/>
    <property type="match status" value="1"/>
</dbReference>
<dbReference type="PANTHER" id="PTHR43775:SF49">
    <property type="entry name" value="SYNTHASE, PUTATIVE (JCVI)-RELATED"/>
    <property type="match status" value="1"/>
</dbReference>
<dbReference type="Gene3D" id="3.40.50.720">
    <property type="entry name" value="NAD(P)-binding Rossmann-like Domain"/>
    <property type="match status" value="1"/>
</dbReference>
<dbReference type="InterPro" id="IPR014030">
    <property type="entry name" value="Ketoacyl_synth_N"/>
</dbReference>
<dbReference type="InterPro" id="IPR009081">
    <property type="entry name" value="PP-bd_ACP"/>
</dbReference>
<keyword evidence="1" id="KW-0596">Phosphopantetheine</keyword>
<dbReference type="InterPro" id="IPR016035">
    <property type="entry name" value="Acyl_Trfase/lysoPLipase"/>
</dbReference>
<evidence type="ECO:0000256" key="7">
    <source>
        <dbReference type="PROSITE-ProRule" id="PRU01363"/>
    </source>
</evidence>
<dbReference type="GO" id="GO:0031177">
    <property type="term" value="F:phosphopantetheine binding"/>
    <property type="evidence" value="ECO:0007669"/>
    <property type="project" value="InterPro"/>
</dbReference>
<feature type="domain" description="PKS/mFAS DH" evidence="11">
    <location>
        <begin position="901"/>
        <end position="1197"/>
    </location>
</feature>
<dbReference type="PROSITE" id="PS52004">
    <property type="entry name" value="KS3_2"/>
    <property type="match status" value="1"/>
</dbReference>
<dbReference type="PROSITE" id="PS00606">
    <property type="entry name" value="KS3_1"/>
    <property type="match status" value="1"/>
</dbReference>
<dbReference type="InterPro" id="IPR049900">
    <property type="entry name" value="PKS_mFAS_DH"/>
</dbReference>
<feature type="compositionally biased region" description="Basic residues" evidence="8">
    <location>
        <begin position="1923"/>
        <end position="1932"/>
    </location>
</feature>
<dbReference type="SMART" id="SM00827">
    <property type="entry name" value="PKS_AT"/>
    <property type="match status" value="1"/>
</dbReference>
<evidence type="ECO:0000259" key="11">
    <source>
        <dbReference type="PROSITE" id="PS52019"/>
    </source>
</evidence>
<dbReference type="SMART" id="SM00825">
    <property type="entry name" value="PKS_KS"/>
    <property type="match status" value="1"/>
</dbReference>
<dbReference type="Proteomes" id="UP000652219">
    <property type="component" value="Unassembled WGS sequence"/>
</dbReference>
<dbReference type="GO" id="GO:0006633">
    <property type="term" value="P:fatty acid biosynthetic process"/>
    <property type="evidence" value="ECO:0007669"/>
    <property type="project" value="InterPro"/>
</dbReference>
<dbReference type="Pfam" id="PF00109">
    <property type="entry name" value="ketoacyl-synt"/>
    <property type="match status" value="1"/>
</dbReference>
<evidence type="ECO:0000256" key="5">
    <source>
        <dbReference type="ARBA" id="ARBA00023002"/>
    </source>
</evidence>
<dbReference type="SUPFAM" id="SSF47336">
    <property type="entry name" value="ACP-like"/>
    <property type="match status" value="1"/>
</dbReference>
<evidence type="ECO:0000259" key="9">
    <source>
        <dbReference type="PROSITE" id="PS50075"/>
    </source>
</evidence>
<dbReference type="InterPro" id="IPR016039">
    <property type="entry name" value="Thiolase-like"/>
</dbReference>
<gene>
    <name evidence="12" type="ORF">CSOJ01_00695</name>
</gene>
<feature type="domain" description="Carrier" evidence="9">
    <location>
        <begin position="1966"/>
        <end position="2044"/>
    </location>
</feature>
<evidence type="ECO:0000256" key="2">
    <source>
        <dbReference type="ARBA" id="ARBA00022553"/>
    </source>
</evidence>
<feature type="active site" description="Proton donor; for dehydratase activity" evidence="7">
    <location>
        <position position="1109"/>
    </location>
</feature>
<feature type="region of interest" description="C-terminal hotdog fold" evidence="7">
    <location>
        <begin position="1049"/>
        <end position="1197"/>
    </location>
</feature>
<dbReference type="Pfam" id="PF00698">
    <property type="entry name" value="Acyl_transf_1"/>
    <property type="match status" value="1"/>
</dbReference>
<keyword evidence="5" id="KW-0560">Oxidoreductase</keyword>
<dbReference type="PROSITE" id="PS52019">
    <property type="entry name" value="PKS_MFAS_DH"/>
    <property type="match status" value="1"/>
</dbReference>
<dbReference type="SUPFAM" id="SSF52151">
    <property type="entry name" value="FabD/lysophospholipase-like"/>
    <property type="match status" value="1"/>
</dbReference>
<dbReference type="InterPro" id="IPR013968">
    <property type="entry name" value="PKS_KR"/>
</dbReference>
<name>A0A8H6JW61_9PEZI</name>
<sequence>MGSDPIAIVGMAVRLPGGVRNTSDFWDMLINKKSGLTRIPKERWDNEGFYSEVPKWGTIQNKECYLLSDVDLKKFDTSFFTCGQQEAERMDPMQRQLLEITRECLDSAGETFTSTIDKQVGCYVGTFSSDWQDDNSMDPHASGIYRGSGYFDFFQANRISYEYNWTGPSMLVKTGCSSAMVALHLAAEAVQSGACTSAMALGCNLITSVLTSVNFTETGILSPSGKCKTFDVLADGYGRGEAVNAVYVKKVSDAIRDGNPIRAVIRASATNNDGRARGIMTPNDVLQERLIRQVYAKAGISDLSKTAFFECHGTGTPTGDPLEASAVARVWGPQGGILMGAVKPNVGHSEGAAGLTSVIKAVLALENRTIPPNIYLQSPNPKIPWEAAKLRVPTEPESWPEGKEERISVNSFGVSGSNAHVILESYSHEHTLLSPDGSMDSAVSFKIPGVTRLLLFSAAHPESLEKQIHQHREYLEKTSETAEVDLDSVSYTLALHREHLGHRAYAIVDEHGSFDVSNARAAPLGRRRIVFVYTGQGVHWAGMGKALMDANSVFRASIQKMDAFLHSLPEPPSWTIEGELQKDELSSLVGKRGYSHPCATSVQLALTDLLFSLGVRPDAVTAHSGGEAAAAYATGAISAEQAMAVAYFRGWMLVHGDVPPGAMAAVSLGPKDIEKYLIPGVVVGCENSPMSSTLSGDPICVQHCVDQIARRHPDVKYKFLDLETSFHSPWIEPLAAGYAEKLRPYLSETKAPCCPHFSSVTGKAITTASFNVQYWVDGLVLPVRFDTAVRSVLSAGENNIFIEVGPHPALQGSVKEVMRGVNPRASFDYVVTLKRREDSNASLLRLAGELFTLNVDVDLRGVIPMGKVLPDLPSYPWHHAVNYMFIPRTAARFKRRRFPRHALLGSPVLEGTTLEPAWRNMLDIKEAPWLFDHVVNGSIIFPAAGYIAMAGEAMRQVSGGMEVYSVRSVKFSTALSIPKDRRTELYTRLIPEEEPTSDHGPWYHFKIMSSSDGDHWVSHCTGLVSSGIDEEGTESLVSKAVAKVQGGKLPRKVNVEDWYAAARKMGTDWGPAFQGLDDISAATVAREAVSTVYDFDDTEHYAVHPTILDQLLQIILVAMTNGLRKNLNTVRLPTSIRRLQVFDRPDLEMRAFGEQCDHCSTSPSRPVCQSTLLSLDGNPSVVLEGFAFAELPSSKKTDRLLGSYFAWDADISMVDSVDDFDTALGMAVDGQDPRSEQLSCLCRAVSLFGWKYPDAHVLEVGDGNLEVTKMILEALHPDERRKFFSSYTYACIAEDLVENTMIDLADREGGEIAVISAEEIGLTEPVDLIVMSLSVSLPTFDGMFRARMLINSQSLLDAAIREELEVLPSMIHPWGRVLVHHVGGGKAYAVFLLNITNISGTDGEAPAHDIERAAVEIEALGFTTLMHGTSGLISAYAKQTSAEQPPTKLTIVASESSKGVALATAVGRLFEENGWQVDIHHNWRIPAGDSLVIVLCDLDEPAVYNLNSSTFRPFMDSICSFKGQLIWATPSAHSGGCKDPRSAMVHGTLRTIHMEYKVDATVVEVDETSATDSALPRCLWNISQSLSKRRKTSDFDPDVDFAITDGVIQVPRMHWFGLHDESPSVPRNHFTSAGRDTIFRPDVTYLLVGGMGGIGRCVAIWMAENGARSFVFLSRSATSTDNEEFRREIASYPDCVVEAVSGDVAEYADVMRAVEKAPSPIAGVFQLSLVLRVSLLLNLLSKLATLTNLFPQDNATAQMTYEEWQTVVKPRVHGTWNLHQAMLNTRSPLDFFVIFGSGGGFTGYYGQANYSASNTYLDAFIAYRRGLGLPASILDIGVVGDVGYFTGNEKQYAAFKSAGYVPLSEQDVLDAVAIAVAHSNDRHGPFDCFLLGALSDLPFDDPANRLSWKRDVRCALSRHLHDHAGHPSRGRSGHIDAKDGQGHGDSGEAEALIALAKMNPDKISDEKVVVGLANMLSRELSRLLLRPLENFAIDSELSSIGLDSIVSIELVDWIQQKFRVGMSSIEITQCSSLMHLAGTILGHLAHG</sequence>
<dbReference type="InterPro" id="IPR020807">
    <property type="entry name" value="PKS_DH"/>
</dbReference>
<dbReference type="InterPro" id="IPR020806">
    <property type="entry name" value="PKS_PP-bd"/>
</dbReference>
<dbReference type="Gene3D" id="3.10.129.110">
    <property type="entry name" value="Polyketide synthase dehydratase"/>
    <property type="match status" value="1"/>
</dbReference>
<keyword evidence="13" id="KW-1185">Reference proteome</keyword>
<evidence type="ECO:0000313" key="13">
    <source>
        <dbReference type="Proteomes" id="UP000652219"/>
    </source>
</evidence>
<dbReference type="PANTHER" id="PTHR43775">
    <property type="entry name" value="FATTY ACID SYNTHASE"/>
    <property type="match status" value="1"/>
</dbReference>